<organism evidence="6 7">
    <name type="scientific">Aquabacterium commune</name>
    <dbReference type="NCBI Taxonomy" id="70586"/>
    <lineage>
        <taxon>Bacteria</taxon>
        <taxon>Pseudomonadati</taxon>
        <taxon>Pseudomonadota</taxon>
        <taxon>Betaproteobacteria</taxon>
        <taxon>Burkholderiales</taxon>
        <taxon>Aquabacterium</taxon>
    </lineage>
</organism>
<evidence type="ECO:0000256" key="4">
    <source>
        <dbReference type="ARBA" id="ARBA00023163"/>
    </source>
</evidence>
<comment type="caution">
    <text evidence="6">The sequence shown here is derived from an EMBL/GenBank/DDBJ whole genome shotgun (WGS) entry which is preliminary data.</text>
</comment>
<dbReference type="SUPFAM" id="SSF46785">
    <property type="entry name" value="Winged helix' DNA-binding domain"/>
    <property type="match status" value="1"/>
</dbReference>
<dbReference type="AlphaFoldDB" id="A0A4R6RF54"/>
<evidence type="ECO:0000256" key="2">
    <source>
        <dbReference type="ARBA" id="ARBA00023015"/>
    </source>
</evidence>
<dbReference type="Pfam" id="PF03466">
    <property type="entry name" value="LysR_substrate"/>
    <property type="match status" value="1"/>
</dbReference>
<comment type="similarity">
    <text evidence="1">Belongs to the LysR transcriptional regulatory family.</text>
</comment>
<keyword evidence="2" id="KW-0805">Transcription regulation</keyword>
<dbReference type="RefSeq" id="WP_133608167.1">
    <property type="nucleotide sequence ID" value="NZ_SNXW01000003.1"/>
</dbReference>
<accession>A0A4R6RF54</accession>
<gene>
    <name evidence="6" type="ORF">EV672_103437</name>
</gene>
<evidence type="ECO:0000313" key="7">
    <source>
        <dbReference type="Proteomes" id="UP000294593"/>
    </source>
</evidence>
<evidence type="ECO:0000256" key="1">
    <source>
        <dbReference type="ARBA" id="ARBA00009437"/>
    </source>
</evidence>
<evidence type="ECO:0000256" key="3">
    <source>
        <dbReference type="ARBA" id="ARBA00023125"/>
    </source>
</evidence>
<dbReference type="PANTHER" id="PTHR30126:SF5">
    <property type="entry name" value="HTH-TYPE TRANSCRIPTIONAL ACTIVATOR CMPR"/>
    <property type="match status" value="1"/>
</dbReference>
<dbReference type="GO" id="GO:0003700">
    <property type="term" value="F:DNA-binding transcription factor activity"/>
    <property type="evidence" value="ECO:0007669"/>
    <property type="project" value="InterPro"/>
</dbReference>
<dbReference type="InterPro" id="IPR005119">
    <property type="entry name" value="LysR_subst-bd"/>
</dbReference>
<name>A0A4R6RF54_9BURK</name>
<evidence type="ECO:0000259" key="5">
    <source>
        <dbReference type="PROSITE" id="PS50931"/>
    </source>
</evidence>
<dbReference type="SUPFAM" id="SSF53850">
    <property type="entry name" value="Periplasmic binding protein-like II"/>
    <property type="match status" value="1"/>
</dbReference>
<dbReference type="PANTHER" id="PTHR30126">
    <property type="entry name" value="HTH-TYPE TRANSCRIPTIONAL REGULATOR"/>
    <property type="match status" value="1"/>
</dbReference>
<dbReference type="PROSITE" id="PS50931">
    <property type="entry name" value="HTH_LYSR"/>
    <property type="match status" value="1"/>
</dbReference>
<evidence type="ECO:0000313" key="6">
    <source>
        <dbReference type="EMBL" id="TDP84862.1"/>
    </source>
</evidence>
<protein>
    <submittedName>
        <fullName evidence="6">DNA-binding transcriptional LysR family regulator</fullName>
    </submittedName>
</protein>
<dbReference type="Gene3D" id="3.40.190.290">
    <property type="match status" value="1"/>
</dbReference>
<dbReference type="InterPro" id="IPR000847">
    <property type="entry name" value="LysR_HTH_N"/>
</dbReference>
<dbReference type="GO" id="GO:0000976">
    <property type="term" value="F:transcription cis-regulatory region binding"/>
    <property type="evidence" value="ECO:0007669"/>
    <property type="project" value="TreeGrafter"/>
</dbReference>
<keyword evidence="4" id="KW-0804">Transcription</keyword>
<keyword evidence="3 6" id="KW-0238">DNA-binding</keyword>
<dbReference type="Pfam" id="PF00126">
    <property type="entry name" value="HTH_1"/>
    <property type="match status" value="1"/>
</dbReference>
<dbReference type="OrthoDB" id="9785745at2"/>
<dbReference type="InterPro" id="IPR036390">
    <property type="entry name" value="WH_DNA-bd_sf"/>
</dbReference>
<dbReference type="CDD" id="cd08419">
    <property type="entry name" value="PBP2_CbbR_RubisCO_like"/>
    <property type="match status" value="1"/>
</dbReference>
<feature type="domain" description="HTH lysR-type" evidence="5">
    <location>
        <begin position="3"/>
        <end position="60"/>
    </location>
</feature>
<reference evidence="6 7" key="1">
    <citation type="submission" date="2019-03" db="EMBL/GenBank/DDBJ databases">
        <title>Genomic Encyclopedia of Type Strains, Phase IV (KMG-IV): sequencing the most valuable type-strain genomes for metagenomic binning, comparative biology and taxonomic classification.</title>
        <authorList>
            <person name="Goeker M."/>
        </authorList>
    </citation>
    <scope>NUCLEOTIDE SEQUENCE [LARGE SCALE GENOMIC DNA]</scope>
    <source>
        <strain evidence="6 7">DSM 11901</strain>
    </source>
</reference>
<sequence>MHVTWRQLRLFRALAHTGSVTGAAEAEHVTQPTVSMQLRQLSEAAGVPLYEALPRGVRLTDAGQRLAHACEDILHRWATFEMEMADLQGLKRGRLDVAVVSTAKSFIPRLLGPFSQRYPDIDVHLEVANRDSIVRRLEQSLDDLVIMTTPPEHVALEAEPLLDNPLVLLAAAQHPLVGRKRLALKAVAGERFILREPGSGTRISCERQFQQWGFSPRVQMSLGSNEAIKQAVAGGYGLAVLSRHALDRDPAHEGLAVLDVKGFPIASRWYLVRRRERQPTPVAAAFLDFLRESLAGQNARPRAQLKPAPR</sequence>
<dbReference type="InterPro" id="IPR036388">
    <property type="entry name" value="WH-like_DNA-bd_sf"/>
</dbReference>
<dbReference type="EMBL" id="SNXW01000003">
    <property type="protein sequence ID" value="TDP84862.1"/>
    <property type="molecule type" value="Genomic_DNA"/>
</dbReference>
<dbReference type="Proteomes" id="UP000294593">
    <property type="component" value="Unassembled WGS sequence"/>
</dbReference>
<keyword evidence="7" id="KW-1185">Reference proteome</keyword>
<dbReference type="Gene3D" id="1.10.10.10">
    <property type="entry name" value="Winged helix-like DNA-binding domain superfamily/Winged helix DNA-binding domain"/>
    <property type="match status" value="1"/>
</dbReference>
<proteinExistence type="inferred from homology"/>